<keyword evidence="4" id="KW-0547">Nucleotide-binding</keyword>
<keyword evidence="9" id="KW-1185">Reference proteome</keyword>
<dbReference type="AlphaFoldDB" id="A0A9K3Q0J1"/>
<evidence type="ECO:0000256" key="5">
    <source>
        <dbReference type="ARBA" id="ARBA00022777"/>
    </source>
</evidence>
<dbReference type="PROSITE" id="PS50052">
    <property type="entry name" value="GUANYLATE_KINASE_2"/>
    <property type="match status" value="1"/>
</dbReference>
<dbReference type="InterPro" id="IPR017665">
    <property type="entry name" value="Guanylate_kinase"/>
</dbReference>
<comment type="caution">
    <text evidence="8">The sequence shown here is derived from an EMBL/GenBank/DDBJ whole genome shotgun (WGS) entry which is preliminary data.</text>
</comment>
<dbReference type="GO" id="GO:0004385">
    <property type="term" value="F:GMP kinase activity"/>
    <property type="evidence" value="ECO:0007669"/>
    <property type="project" value="UniProtKB-EC"/>
</dbReference>
<dbReference type="Pfam" id="PF00625">
    <property type="entry name" value="Guanylate_kin"/>
    <property type="match status" value="1"/>
</dbReference>
<sequence length="245" mass="27522">MISLGVRSLLLPRGLSGFIIASTATKRIRINSKSMVLLDDPIPRTMQTTSSENNLEPLVICGPSGVGKGSLIERLMQRYPDTFGFSVSHTTRFPRPGEVHGQHYFFSTLEEMQQEIEDGQFVEHANVHGNLYGTSKKAIERLQLENKITILDIDRQGVMTVKESGLLAKFIFIAPPSLSILEERLRGRATETEEAIQRRMGNAVQEILYGETPGTFDRIIVNDDLEEATQTLIDVLCEWYPQLKT</sequence>
<dbReference type="EMBL" id="JAGRRH010000010">
    <property type="protein sequence ID" value="KAG7363659.1"/>
    <property type="molecule type" value="Genomic_DNA"/>
</dbReference>
<dbReference type="InterPro" id="IPR008144">
    <property type="entry name" value="Guanylate_kin-like_dom"/>
</dbReference>
<dbReference type="Proteomes" id="UP000693970">
    <property type="component" value="Unassembled WGS sequence"/>
</dbReference>
<evidence type="ECO:0000313" key="9">
    <source>
        <dbReference type="Proteomes" id="UP000693970"/>
    </source>
</evidence>
<reference evidence="8" key="1">
    <citation type="journal article" date="2021" name="Sci. Rep.">
        <title>Diploid genomic architecture of Nitzschia inconspicua, an elite biomass production diatom.</title>
        <authorList>
            <person name="Oliver A."/>
            <person name="Podell S."/>
            <person name="Pinowska A."/>
            <person name="Traller J.C."/>
            <person name="Smith S.R."/>
            <person name="McClure R."/>
            <person name="Beliaev A."/>
            <person name="Bohutskyi P."/>
            <person name="Hill E.A."/>
            <person name="Rabines A."/>
            <person name="Zheng H."/>
            <person name="Allen L.Z."/>
            <person name="Kuo A."/>
            <person name="Grigoriev I.V."/>
            <person name="Allen A.E."/>
            <person name="Hazlebeck D."/>
            <person name="Allen E.E."/>
        </authorList>
    </citation>
    <scope>NUCLEOTIDE SEQUENCE</scope>
    <source>
        <strain evidence="8">Hildebrandi</strain>
    </source>
</reference>
<dbReference type="FunFam" id="3.40.50.300:FF:000776">
    <property type="entry name" value="Guanylate kinase 2"/>
    <property type="match status" value="1"/>
</dbReference>
<keyword evidence="5 8" id="KW-0418">Kinase</keyword>
<dbReference type="EC" id="2.7.4.8" evidence="2"/>
<evidence type="ECO:0000256" key="6">
    <source>
        <dbReference type="ARBA" id="ARBA00022840"/>
    </source>
</evidence>
<dbReference type="GO" id="GO:0005829">
    <property type="term" value="C:cytosol"/>
    <property type="evidence" value="ECO:0007669"/>
    <property type="project" value="TreeGrafter"/>
</dbReference>
<reference evidence="8" key="2">
    <citation type="submission" date="2021-04" db="EMBL/GenBank/DDBJ databases">
        <authorList>
            <person name="Podell S."/>
        </authorList>
    </citation>
    <scope>NUCLEOTIDE SEQUENCE</scope>
    <source>
        <strain evidence="8">Hildebrandi</strain>
    </source>
</reference>
<dbReference type="InterPro" id="IPR008145">
    <property type="entry name" value="GK/Ca_channel_bsu"/>
</dbReference>
<evidence type="ECO:0000259" key="7">
    <source>
        <dbReference type="PROSITE" id="PS50052"/>
    </source>
</evidence>
<dbReference type="NCBIfam" id="TIGR03263">
    <property type="entry name" value="guanyl_kin"/>
    <property type="match status" value="1"/>
</dbReference>
<accession>A0A9K3Q0J1</accession>
<name>A0A9K3Q0J1_9STRA</name>
<protein>
    <recommendedName>
        <fullName evidence="2">guanylate kinase</fullName>
        <ecNumber evidence="2">2.7.4.8</ecNumber>
    </recommendedName>
</protein>
<dbReference type="PANTHER" id="PTHR23117">
    <property type="entry name" value="GUANYLATE KINASE-RELATED"/>
    <property type="match status" value="1"/>
</dbReference>
<organism evidence="8 9">
    <name type="scientific">Nitzschia inconspicua</name>
    <dbReference type="NCBI Taxonomy" id="303405"/>
    <lineage>
        <taxon>Eukaryota</taxon>
        <taxon>Sar</taxon>
        <taxon>Stramenopiles</taxon>
        <taxon>Ochrophyta</taxon>
        <taxon>Bacillariophyta</taxon>
        <taxon>Bacillariophyceae</taxon>
        <taxon>Bacillariophycidae</taxon>
        <taxon>Bacillariales</taxon>
        <taxon>Bacillariaceae</taxon>
        <taxon>Nitzschia</taxon>
    </lineage>
</organism>
<gene>
    <name evidence="8" type="ORF">IV203_027020</name>
</gene>
<evidence type="ECO:0000256" key="4">
    <source>
        <dbReference type="ARBA" id="ARBA00022741"/>
    </source>
</evidence>
<feature type="domain" description="Guanylate kinase-like" evidence="7">
    <location>
        <begin position="55"/>
        <end position="237"/>
    </location>
</feature>
<keyword evidence="3" id="KW-0808">Transferase</keyword>
<evidence type="ECO:0000256" key="3">
    <source>
        <dbReference type="ARBA" id="ARBA00022679"/>
    </source>
</evidence>
<comment type="similarity">
    <text evidence="1">Belongs to the guanylate kinase family.</text>
</comment>
<dbReference type="SMART" id="SM00072">
    <property type="entry name" value="GuKc"/>
    <property type="match status" value="1"/>
</dbReference>
<dbReference type="OrthoDB" id="6334211at2759"/>
<evidence type="ECO:0000256" key="2">
    <source>
        <dbReference type="ARBA" id="ARBA00012961"/>
    </source>
</evidence>
<dbReference type="CDD" id="cd00071">
    <property type="entry name" value="GMPK"/>
    <property type="match status" value="1"/>
</dbReference>
<evidence type="ECO:0000256" key="1">
    <source>
        <dbReference type="ARBA" id="ARBA00005790"/>
    </source>
</evidence>
<keyword evidence="6" id="KW-0067">ATP-binding</keyword>
<evidence type="ECO:0000313" key="8">
    <source>
        <dbReference type="EMBL" id="KAG7363659.1"/>
    </source>
</evidence>
<proteinExistence type="inferred from homology"/>
<dbReference type="GO" id="GO:0005524">
    <property type="term" value="F:ATP binding"/>
    <property type="evidence" value="ECO:0007669"/>
    <property type="project" value="UniProtKB-KW"/>
</dbReference>
<dbReference type="PANTHER" id="PTHR23117:SF13">
    <property type="entry name" value="GUANYLATE KINASE"/>
    <property type="match status" value="1"/>
</dbReference>